<dbReference type="InterPro" id="IPR036249">
    <property type="entry name" value="Thioredoxin-like_sf"/>
</dbReference>
<dbReference type="GO" id="GO:0006457">
    <property type="term" value="P:protein folding"/>
    <property type="evidence" value="ECO:0007669"/>
    <property type="project" value="TreeGrafter"/>
</dbReference>
<dbReference type="Proteomes" id="UP000694580">
    <property type="component" value="Chromosome 3"/>
</dbReference>
<dbReference type="SUPFAM" id="SSF52833">
    <property type="entry name" value="Thioredoxin-like"/>
    <property type="match status" value="2"/>
</dbReference>
<protein>
    <recommendedName>
        <fullName evidence="4">Endoplasmic reticulum resident protein 27</fullName>
    </recommendedName>
</protein>
<dbReference type="GeneTree" id="ENSGT00930000151058"/>
<organism evidence="2 3">
    <name type="scientific">Denticeps clupeoides</name>
    <name type="common">denticle herring</name>
    <dbReference type="NCBI Taxonomy" id="299321"/>
    <lineage>
        <taxon>Eukaryota</taxon>
        <taxon>Metazoa</taxon>
        <taxon>Chordata</taxon>
        <taxon>Craniata</taxon>
        <taxon>Vertebrata</taxon>
        <taxon>Euteleostomi</taxon>
        <taxon>Actinopterygii</taxon>
        <taxon>Neopterygii</taxon>
        <taxon>Teleostei</taxon>
        <taxon>Clupei</taxon>
        <taxon>Clupeiformes</taxon>
        <taxon>Denticipitoidei</taxon>
        <taxon>Denticipitidae</taxon>
        <taxon>Denticeps</taxon>
    </lineage>
</organism>
<evidence type="ECO:0008006" key="4">
    <source>
        <dbReference type="Google" id="ProtNLM"/>
    </source>
</evidence>
<evidence type="ECO:0000256" key="1">
    <source>
        <dbReference type="ARBA" id="ARBA00006347"/>
    </source>
</evidence>
<evidence type="ECO:0000313" key="2">
    <source>
        <dbReference type="Ensembl" id="ENSDCDP00010000661.1"/>
    </source>
</evidence>
<dbReference type="Ensembl" id="ENSDCDT00010000690.1">
    <property type="protein sequence ID" value="ENSDCDP00010000661.1"/>
    <property type="gene ID" value="ENSDCDG00010000361.1"/>
</dbReference>
<reference evidence="2 3" key="1">
    <citation type="submission" date="2020-06" db="EMBL/GenBank/DDBJ databases">
        <authorList>
            <consortium name="Wellcome Sanger Institute Data Sharing"/>
        </authorList>
    </citation>
    <scope>NUCLEOTIDE SEQUENCE [LARGE SCALE GENOMIC DNA]</scope>
</reference>
<keyword evidence="3" id="KW-1185">Reference proteome</keyword>
<dbReference type="GO" id="GO:0003756">
    <property type="term" value="F:protein disulfide isomerase activity"/>
    <property type="evidence" value="ECO:0007669"/>
    <property type="project" value="TreeGrafter"/>
</dbReference>
<sequence length="236" mass="26656">NSPLHRLDDLGAAEAFVDSGDVAVVGFFENKDAHGYNEFLAAAAEVKSIPVAVCSNKEVWEKYNVTSDTISIFRKADLHQENLQLSKAKTVDIDGLKRFITMYSIRYITEYNQMTAVGLFKSGVKTHLLLFTNRGSGEYRKLKEQLATLAPEFTGKFLFVLIDGEEKSNDRSLDYFGLKPRDLPRVGIYDGHSDRKWLMSEGEISTDRVRSFCQSFLDRILQKVNDAGQPEARTEL</sequence>
<comment type="similarity">
    <text evidence="1">Belongs to the protein disulfide isomerase family.</text>
</comment>
<dbReference type="GO" id="GO:0034976">
    <property type="term" value="P:response to endoplasmic reticulum stress"/>
    <property type="evidence" value="ECO:0007669"/>
    <property type="project" value="TreeGrafter"/>
</dbReference>
<dbReference type="GO" id="GO:0005783">
    <property type="term" value="C:endoplasmic reticulum"/>
    <property type="evidence" value="ECO:0007669"/>
    <property type="project" value="TreeGrafter"/>
</dbReference>
<dbReference type="Pfam" id="PF13848">
    <property type="entry name" value="Thioredoxin_6"/>
    <property type="match status" value="1"/>
</dbReference>
<dbReference type="AlphaFoldDB" id="A0AAY4A0K9"/>
<dbReference type="CDD" id="cd02982">
    <property type="entry name" value="PDI_b'_family"/>
    <property type="match status" value="1"/>
</dbReference>
<proteinExistence type="inferred from homology"/>
<dbReference type="Gene3D" id="3.40.30.10">
    <property type="entry name" value="Glutaredoxin"/>
    <property type="match status" value="2"/>
</dbReference>
<gene>
    <name evidence="2" type="primary">erp27</name>
</gene>
<reference evidence="2" key="2">
    <citation type="submission" date="2025-08" db="UniProtKB">
        <authorList>
            <consortium name="Ensembl"/>
        </authorList>
    </citation>
    <scope>IDENTIFICATION</scope>
</reference>
<dbReference type="PANTHER" id="PTHR18929">
    <property type="entry name" value="PROTEIN DISULFIDE ISOMERASE"/>
    <property type="match status" value="1"/>
</dbReference>
<evidence type="ECO:0000313" key="3">
    <source>
        <dbReference type="Proteomes" id="UP000694580"/>
    </source>
</evidence>
<dbReference type="PANTHER" id="PTHR18929:SF253">
    <property type="entry name" value="ENDOPLASMIC RETICULUM RESIDENT PROTEIN 27"/>
    <property type="match status" value="1"/>
</dbReference>
<accession>A0AAY4A0K9</accession>
<name>A0AAY4A0K9_9TELE</name>
<reference evidence="2" key="3">
    <citation type="submission" date="2025-09" db="UniProtKB">
        <authorList>
            <consortium name="Ensembl"/>
        </authorList>
    </citation>
    <scope>IDENTIFICATION</scope>
</reference>
<dbReference type="CDD" id="cd02981">
    <property type="entry name" value="PDI_b_family"/>
    <property type="match status" value="1"/>
</dbReference>